<keyword evidence="3" id="KW-1015">Disulfide bond</keyword>
<reference evidence="8" key="1">
    <citation type="submission" date="2025-05" db="UniProtKB">
        <authorList>
            <consortium name="RefSeq"/>
        </authorList>
    </citation>
    <scope>NUCLEOTIDE SEQUENCE [LARGE SCALE GENOMIC DNA]</scope>
    <source>
        <strain evidence="8">14028-0561.14</strain>
    </source>
</reference>
<dbReference type="Pfam" id="PF00089">
    <property type="entry name" value="Trypsin"/>
    <property type="match status" value="1"/>
</dbReference>
<proteinExistence type="predicted"/>
<dbReference type="PROSITE" id="PS50240">
    <property type="entry name" value="TRYPSIN_DOM"/>
    <property type="match status" value="1"/>
</dbReference>
<feature type="signal peptide" evidence="6">
    <location>
        <begin position="1"/>
        <end position="20"/>
    </location>
</feature>
<evidence type="ECO:0000256" key="5">
    <source>
        <dbReference type="ARBA" id="ARBA00076468"/>
    </source>
</evidence>
<dbReference type="PRINTS" id="PR00722">
    <property type="entry name" value="CHYMOTRYPSIN"/>
</dbReference>
<dbReference type="Gene3D" id="2.40.10.10">
    <property type="entry name" value="Trypsin-like serine proteases"/>
    <property type="match status" value="1"/>
</dbReference>
<organism evidence="8 9">
    <name type="scientific">Drosophila kikkawai</name>
    <name type="common">Fruit fly</name>
    <dbReference type="NCBI Taxonomy" id="30033"/>
    <lineage>
        <taxon>Eukaryota</taxon>
        <taxon>Metazoa</taxon>
        <taxon>Ecdysozoa</taxon>
        <taxon>Arthropoda</taxon>
        <taxon>Hexapoda</taxon>
        <taxon>Insecta</taxon>
        <taxon>Pterygota</taxon>
        <taxon>Neoptera</taxon>
        <taxon>Endopterygota</taxon>
        <taxon>Diptera</taxon>
        <taxon>Brachycera</taxon>
        <taxon>Muscomorpha</taxon>
        <taxon>Ephydroidea</taxon>
        <taxon>Drosophilidae</taxon>
        <taxon>Drosophila</taxon>
        <taxon>Sophophora</taxon>
    </lineage>
</organism>
<dbReference type="GO" id="GO:0005576">
    <property type="term" value="C:extracellular region"/>
    <property type="evidence" value="ECO:0007669"/>
    <property type="project" value="UniProtKB-SubCell"/>
</dbReference>
<dbReference type="FunFam" id="2.40.10.10:FF:000038">
    <property type="entry name" value="Serine protease"/>
    <property type="match status" value="1"/>
</dbReference>
<dbReference type="InterPro" id="IPR001254">
    <property type="entry name" value="Trypsin_dom"/>
</dbReference>
<evidence type="ECO:0000256" key="2">
    <source>
        <dbReference type="ARBA" id="ARBA00022525"/>
    </source>
</evidence>
<gene>
    <name evidence="9" type="primary">LOC108075781</name>
</gene>
<dbReference type="GO" id="GO:0004252">
    <property type="term" value="F:serine-type endopeptidase activity"/>
    <property type="evidence" value="ECO:0007669"/>
    <property type="project" value="InterPro"/>
</dbReference>
<dbReference type="GO" id="GO:0006508">
    <property type="term" value="P:proteolysis"/>
    <property type="evidence" value="ECO:0007669"/>
    <property type="project" value="InterPro"/>
</dbReference>
<dbReference type="SMART" id="SM00020">
    <property type="entry name" value="Tryp_SPc"/>
    <property type="match status" value="1"/>
</dbReference>
<dbReference type="PANTHER" id="PTHR24258:SF129">
    <property type="entry name" value="LP15124P-RELATED"/>
    <property type="match status" value="1"/>
</dbReference>
<dbReference type="SUPFAM" id="SSF50494">
    <property type="entry name" value="Trypsin-like serine proteases"/>
    <property type="match status" value="1"/>
</dbReference>
<dbReference type="Proteomes" id="UP001652661">
    <property type="component" value="Chromosome 2L"/>
</dbReference>
<evidence type="ECO:0000313" key="8">
    <source>
        <dbReference type="Proteomes" id="UP001652661"/>
    </source>
</evidence>
<evidence type="ECO:0000256" key="4">
    <source>
        <dbReference type="ARBA" id="ARBA00068096"/>
    </source>
</evidence>
<protein>
    <recommendedName>
        <fullName evidence="4">Phenoloxidase-activating factor 2</fullName>
    </recommendedName>
    <alternativeName>
        <fullName evidence="5">Prophenoloxidase-activating factor II</fullName>
    </alternativeName>
</protein>
<evidence type="ECO:0000256" key="1">
    <source>
        <dbReference type="ARBA" id="ARBA00004613"/>
    </source>
</evidence>
<reference evidence="9" key="2">
    <citation type="submission" date="2025-08" db="UniProtKB">
        <authorList>
            <consortium name="RefSeq"/>
        </authorList>
    </citation>
    <scope>IDENTIFICATION</scope>
    <source>
        <strain evidence="9">14028-0561.14</strain>
        <tissue evidence="9">Whole fly</tissue>
    </source>
</reference>
<feature type="chain" id="PRO_5027627978" description="Phenoloxidase-activating factor 2" evidence="6">
    <location>
        <begin position="21"/>
        <end position="393"/>
    </location>
</feature>
<evidence type="ECO:0000256" key="6">
    <source>
        <dbReference type="SAM" id="SignalP"/>
    </source>
</evidence>
<dbReference type="InterPro" id="IPR001314">
    <property type="entry name" value="Peptidase_S1A"/>
</dbReference>
<sequence>MARHWIIGALFLGCVLLGEACKDTEQCVLEERCAEQPAFTYRSLLCQSPYVCCAEVKKDEASACKGTEQCVLQERCAVEAPPFTYRSLSSSCQSPYVCCEEVKKDKGSTEKTGSSEDNECGRSNPNGLDENMEVCEGQTYPGQFPWTIAVFIKGTYIGGGTLVAPGVVLTSAHKLRHVSEADIVVRAGEWDHSTEAEEFSHEESRVKEIVRHEEFNYSTGANNLALLFLETPFEIKDHIRTICLPNEVKSLVGKRCTVAGWGRQSYPVKYNSDILKKIELPMVSRDTCQRQLRNTVMGRTFSLAPSLICAGGELDKDACLGDGGSALFCALEDGSDRYEQVGIVNWGIECGKKDVPATYTNVAMFTDWIDQQLKGHSAQVRQPEVPRFQFRKT</sequence>
<dbReference type="OrthoDB" id="6261922at2759"/>
<dbReference type="AlphaFoldDB" id="A0A6P4IMS6"/>
<evidence type="ECO:0000256" key="3">
    <source>
        <dbReference type="ARBA" id="ARBA00023157"/>
    </source>
</evidence>
<evidence type="ECO:0000313" key="9">
    <source>
        <dbReference type="RefSeq" id="XP_017023828.1"/>
    </source>
</evidence>
<dbReference type="PANTHER" id="PTHR24258">
    <property type="entry name" value="SERINE PROTEASE-RELATED"/>
    <property type="match status" value="1"/>
</dbReference>
<dbReference type="InterPro" id="IPR009003">
    <property type="entry name" value="Peptidase_S1_PA"/>
</dbReference>
<keyword evidence="8" id="KW-1185">Reference proteome</keyword>
<comment type="subcellular location">
    <subcellularLocation>
        <location evidence="1">Secreted</location>
    </subcellularLocation>
</comment>
<name>A0A6P4IMS6_DROKI</name>
<dbReference type="GeneID" id="108075781"/>
<keyword evidence="6" id="KW-0732">Signal</keyword>
<evidence type="ECO:0000259" key="7">
    <source>
        <dbReference type="PROSITE" id="PS50240"/>
    </source>
</evidence>
<dbReference type="RefSeq" id="XP_017023828.1">
    <property type="nucleotide sequence ID" value="XM_017168339.2"/>
</dbReference>
<keyword evidence="2" id="KW-0964">Secreted</keyword>
<dbReference type="CDD" id="cd00190">
    <property type="entry name" value="Tryp_SPc"/>
    <property type="match status" value="1"/>
</dbReference>
<dbReference type="InterPro" id="IPR043504">
    <property type="entry name" value="Peptidase_S1_PA_chymotrypsin"/>
</dbReference>
<feature type="domain" description="Peptidase S1" evidence="7">
    <location>
        <begin position="134"/>
        <end position="374"/>
    </location>
</feature>
<accession>A0A6P4IMS6</accession>